<accession>A0A7Y9LUH1</accession>
<dbReference type="InterPro" id="IPR014284">
    <property type="entry name" value="RNA_pol_sigma-70_dom"/>
</dbReference>
<dbReference type="GO" id="GO:0003677">
    <property type="term" value="F:DNA binding"/>
    <property type="evidence" value="ECO:0007669"/>
    <property type="project" value="UniProtKB-KW"/>
</dbReference>
<dbReference type="InterPro" id="IPR036388">
    <property type="entry name" value="WH-like_DNA-bd_sf"/>
</dbReference>
<evidence type="ECO:0000256" key="2">
    <source>
        <dbReference type="ARBA" id="ARBA00023015"/>
    </source>
</evidence>
<dbReference type="Proteomes" id="UP000521748">
    <property type="component" value="Unassembled WGS sequence"/>
</dbReference>
<sequence length="495" mass="51299">MDLDSSVKSDRSLLAAFHDGDEDALSELVARHSPMGLRLARARVVNPSDAEDVLSSAVADVYAQMTDGKGPTDSFRSYFLTVISRKASRTNQDAAKVLPVADNALLDEVVEPDEIRLDIDTDLVRGAFQALPERWQEVLWYLEIDEVKPAEAAALMGMSSNAVSALALRARRGLRRSFVQTLRSKSPTDACNRLANTVEPFIRSGDPLILPANLHRHVASCASCSTVVQQLAETKFALRMLLVPALVGVSASTYQGMANTTAASLPAATGGFLTRGRLLTGLIGVAAAAVLLGILLVPHPSPSPSVLAPVPSFSAPPITAGTPTSSPSLFPSRQPTSSATQPAPPAAQAVALPAEAPVAAAIEPPSPTVTSNSVATPAPSVVRTRVVPFSTLTAIVTDRYTATVGFTPAGKTPDGSAVVTISPSGPISLGTVKPAAGWSCSPAGAAWSCRTTQMAANSSASFTFSVTREAEGTASFSMEVSGDQIVSTGSTRAVS</sequence>
<gene>
    <name evidence="8" type="ORF">FHU41_002039</name>
</gene>
<dbReference type="InterPro" id="IPR013324">
    <property type="entry name" value="RNA_pol_sigma_r3/r4-like"/>
</dbReference>
<comment type="caution">
    <text evidence="8">The sequence shown here is derived from an EMBL/GenBank/DDBJ whole genome shotgun (WGS) entry which is preliminary data.</text>
</comment>
<name>A0A7Y9LUH1_9MICC</name>
<dbReference type="AlphaFoldDB" id="A0A7Y9LUH1"/>
<keyword evidence="4" id="KW-0238">DNA-binding</keyword>
<feature type="compositionally biased region" description="Polar residues" evidence="6">
    <location>
        <begin position="321"/>
        <end position="334"/>
    </location>
</feature>
<evidence type="ECO:0000313" key="9">
    <source>
        <dbReference type="Proteomes" id="UP000521748"/>
    </source>
</evidence>
<evidence type="ECO:0000256" key="3">
    <source>
        <dbReference type="ARBA" id="ARBA00023082"/>
    </source>
</evidence>
<dbReference type="InterPro" id="IPR013325">
    <property type="entry name" value="RNA_pol_sigma_r2"/>
</dbReference>
<feature type="region of interest" description="Disordered" evidence="6">
    <location>
        <begin position="321"/>
        <end position="350"/>
    </location>
</feature>
<dbReference type="EMBL" id="JACBYQ010000002">
    <property type="protein sequence ID" value="NYE95789.1"/>
    <property type="molecule type" value="Genomic_DNA"/>
</dbReference>
<organism evidence="8 9">
    <name type="scientific">Psychromicrobium silvestre</name>
    <dbReference type="NCBI Taxonomy" id="1645614"/>
    <lineage>
        <taxon>Bacteria</taxon>
        <taxon>Bacillati</taxon>
        <taxon>Actinomycetota</taxon>
        <taxon>Actinomycetes</taxon>
        <taxon>Micrococcales</taxon>
        <taxon>Micrococcaceae</taxon>
        <taxon>Psychromicrobium</taxon>
    </lineage>
</organism>
<evidence type="ECO:0000313" key="8">
    <source>
        <dbReference type="EMBL" id="NYE95789.1"/>
    </source>
</evidence>
<keyword evidence="9" id="KW-1185">Reference proteome</keyword>
<keyword evidence="2" id="KW-0805">Transcription regulation</keyword>
<evidence type="ECO:0000259" key="7">
    <source>
        <dbReference type="Pfam" id="PF08281"/>
    </source>
</evidence>
<dbReference type="Gene3D" id="1.10.10.10">
    <property type="entry name" value="Winged helix-like DNA-binding domain superfamily/Winged helix DNA-binding domain"/>
    <property type="match status" value="1"/>
</dbReference>
<dbReference type="GO" id="GO:0016987">
    <property type="term" value="F:sigma factor activity"/>
    <property type="evidence" value="ECO:0007669"/>
    <property type="project" value="UniProtKB-KW"/>
</dbReference>
<dbReference type="Gene3D" id="1.10.1740.10">
    <property type="match status" value="1"/>
</dbReference>
<evidence type="ECO:0000256" key="4">
    <source>
        <dbReference type="ARBA" id="ARBA00023125"/>
    </source>
</evidence>
<dbReference type="NCBIfam" id="TIGR02937">
    <property type="entry name" value="sigma70-ECF"/>
    <property type="match status" value="1"/>
</dbReference>
<dbReference type="RefSeq" id="WP_179389527.1">
    <property type="nucleotide sequence ID" value="NZ_JACBYQ010000002.1"/>
</dbReference>
<keyword evidence="3" id="KW-0731">Sigma factor</keyword>
<dbReference type="SUPFAM" id="SSF88659">
    <property type="entry name" value="Sigma3 and sigma4 domains of RNA polymerase sigma factors"/>
    <property type="match status" value="1"/>
</dbReference>
<evidence type="ECO:0000256" key="1">
    <source>
        <dbReference type="ARBA" id="ARBA00010641"/>
    </source>
</evidence>
<comment type="similarity">
    <text evidence="1">Belongs to the sigma-70 factor family. ECF subfamily.</text>
</comment>
<dbReference type="InterPro" id="IPR013249">
    <property type="entry name" value="RNA_pol_sigma70_r4_t2"/>
</dbReference>
<feature type="compositionally biased region" description="Low complexity" evidence="6">
    <location>
        <begin position="335"/>
        <end position="350"/>
    </location>
</feature>
<feature type="domain" description="RNA polymerase sigma factor 70 region 4 type 2" evidence="7">
    <location>
        <begin position="124"/>
        <end position="172"/>
    </location>
</feature>
<proteinExistence type="inferred from homology"/>
<dbReference type="SUPFAM" id="SSF88946">
    <property type="entry name" value="Sigma2 domain of RNA polymerase sigma factors"/>
    <property type="match status" value="1"/>
</dbReference>
<evidence type="ECO:0000256" key="6">
    <source>
        <dbReference type="SAM" id="MobiDB-lite"/>
    </source>
</evidence>
<dbReference type="InterPro" id="IPR039425">
    <property type="entry name" value="RNA_pol_sigma-70-like"/>
</dbReference>
<keyword evidence="5" id="KW-0804">Transcription</keyword>
<reference evidence="8 9" key="1">
    <citation type="submission" date="2020-07" db="EMBL/GenBank/DDBJ databases">
        <title>Sequencing the genomes of 1000 actinobacteria strains.</title>
        <authorList>
            <person name="Klenk H.-P."/>
        </authorList>
    </citation>
    <scope>NUCLEOTIDE SEQUENCE [LARGE SCALE GENOMIC DNA]</scope>
    <source>
        <strain evidence="8 9">DSM 102047</strain>
    </source>
</reference>
<protein>
    <submittedName>
        <fullName evidence="8">RNA polymerase sigma factor (Sigma-70 family)</fullName>
    </submittedName>
</protein>
<dbReference type="PANTHER" id="PTHR43133">
    <property type="entry name" value="RNA POLYMERASE ECF-TYPE SIGMA FACTO"/>
    <property type="match status" value="1"/>
</dbReference>
<dbReference type="GO" id="GO:0006352">
    <property type="term" value="P:DNA-templated transcription initiation"/>
    <property type="evidence" value="ECO:0007669"/>
    <property type="project" value="InterPro"/>
</dbReference>
<dbReference type="PANTHER" id="PTHR43133:SF8">
    <property type="entry name" value="RNA POLYMERASE SIGMA FACTOR HI_1459-RELATED"/>
    <property type="match status" value="1"/>
</dbReference>
<dbReference type="Pfam" id="PF08281">
    <property type="entry name" value="Sigma70_r4_2"/>
    <property type="match status" value="1"/>
</dbReference>
<evidence type="ECO:0000256" key="5">
    <source>
        <dbReference type="ARBA" id="ARBA00023163"/>
    </source>
</evidence>